<evidence type="ECO:0008006" key="4">
    <source>
        <dbReference type="Google" id="ProtNLM"/>
    </source>
</evidence>
<reference evidence="2" key="1">
    <citation type="journal article" date="2020" name="Stud. Mycol.">
        <title>101 Dothideomycetes genomes: a test case for predicting lifestyles and emergence of pathogens.</title>
        <authorList>
            <person name="Haridas S."/>
            <person name="Albert R."/>
            <person name="Binder M."/>
            <person name="Bloem J."/>
            <person name="Labutti K."/>
            <person name="Salamov A."/>
            <person name="Andreopoulos B."/>
            <person name="Baker S."/>
            <person name="Barry K."/>
            <person name="Bills G."/>
            <person name="Bluhm B."/>
            <person name="Cannon C."/>
            <person name="Castanera R."/>
            <person name="Culley D."/>
            <person name="Daum C."/>
            <person name="Ezra D."/>
            <person name="Gonzalez J."/>
            <person name="Henrissat B."/>
            <person name="Kuo A."/>
            <person name="Liang C."/>
            <person name="Lipzen A."/>
            <person name="Lutzoni F."/>
            <person name="Magnuson J."/>
            <person name="Mondo S."/>
            <person name="Nolan M."/>
            <person name="Ohm R."/>
            <person name="Pangilinan J."/>
            <person name="Park H.-J."/>
            <person name="Ramirez L."/>
            <person name="Alfaro M."/>
            <person name="Sun H."/>
            <person name="Tritt A."/>
            <person name="Yoshinaga Y."/>
            <person name="Zwiers L.-H."/>
            <person name="Turgeon B."/>
            <person name="Goodwin S."/>
            <person name="Spatafora J."/>
            <person name="Crous P."/>
            <person name="Grigoriev I."/>
        </authorList>
    </citation>
    <scope>NUCLEOTIDE SEQUENCE</scope>
    <source>
        <strain evidence="2">ATCC 36951</strain>
    </source>
</reference>
<organism evidence="2 3">
    <name type="scientific">Zasmidium cellare ATCC 36951</name>
    <dbReference type="NCBI Taxonomy" id="1080233"/>
    <lineage>
        <taxon>Eukaryota</taxon>
        <taxon>Fungi</taxon>
        <taxon>Dikarya</taxon>
        <taxon>Ascomycota</taxon>
        <taxon>Pezizomycotina</taxon>
        <taxon>Dothideomycetes</taxon>
        <taxon>Dothideomycetidae</taxon>
        <taxon>Mycosphaerellales</taxon>
        <taxon>Mycosphaerellaceae</taxon>
        <taxon>Zasmidium</taxon>
    </lineage>
</organism>
<name>A0A6A6C6G5_ZASCE</name>
<keyword evidence="3" id="KW-1185">Reference proteome</keyword>
<sequence length="203" mass="21069">MHQSIIAITAILAAAFALDDCEVTYNQCVTSGQAEVKCSCDRTACYGEDAARIREWCASAIANLTTSTTTTPTSTSTTSQIIIITGTPGSQPQGQPPITAAEGSLLLGETCSDDRQCANGVECWGSHSGIIRRCGNFNAGCSNNTQCAYNTCNNGLCNGFLESSAMPALTQSQTLSNATWTSYPSASISQSANGTLPVLPTSS</sequence>
<proteinExistence type="predicted"/>
<dbReference type="Proteomes" id="UP000799537">
    <property type="component" value="Unassembled WGS sequence"/>
</dbReference>
<keyword evidence="1" id="KW-0732">Signal</keyword>
<evidence type="ECO:0000256" key="1">
    <source>
        <dbReference type="SAM" id="SignalP"/>
    </source>
</evidence>
<dbReference type="GeneID" id="54567386"/>
<dbReference type="EMBL" id="ML993619">
    <property type="protein sequence ID" value="KAF2161472.1"/>
    <property type="molecule type" value="Genomic_DNA"/>
</dbReference>
<protein>
    <recommendedName>
        <fullName evidence="4">Extracellular membrane protein CFEM domain-containing protein</fullName>
    </recommendedName>
</protein>
<evidence type="ECO:0000313" key="3">
    <source>
        <dbReference type="Proteomes" id="UP000799537"/>
    </source>
</evidence>
<dbReference type="OrthoDB" id="3650646at2759"/>
<feature type="chain" id="PRO_5025638055" description="Extracellular membrane protein CFEM domain-containing protein" evidence="1">
    <location>
        <begin position="18"/>
        <end position="203"/>
    </location>
</feature>
<dbReference type="RefSeq" id="XP_033662361.1">
    <property type="nucleotide sequence ID" value="XM_033814114.1"/>
</dbReference>
<feature type="signal peptide" evidence="1">
    <location>
        <begin position="1"/>
        <end position="17"/>
    </location>
</feature>
<evidence type="ECO:0000313" key="2">
    <source>
        <dbReference type="EMBL" id="KAF2161472.1"/>
    </source>
</evidence>
<gene>
    <name evidence="2" type="ORF">M409DRAFT_59172</name>
</gene>
<dbReference type="AlphaFoldDB" id="A0A6A6C6G5"/>
<accession>A0A6A6C6G5</accession>